<evidence type="ECO:0000313" key="2">
    <source>
        <dbReference type="EMBL" id="MBW0602613.1"/>
    </source>
</evidence>
<name>A0A9Q3L7W4_9BACT</name>
<dbReference type="RefSeq" id="WP_218675299.1">
    <property type="nucleotide sequence ID" value="NZ_JABZFC010000002.1"/>
</dbReference>
<dbReference type="AlphaFoldDB" id="A0A9Q3L7W4"/>
<gene>
    <name evidence="2" type="ORF">MADP07_00336</name>
</gene>
<dbReference type="EMBL" id="JABZFG010000004">
    <property type="protein sequence ID" value="MBW0602613.1"/>
    <property type="molecule type" value="Genomic_DNA"/>
</dbReference>
<feature type="transmembrane region" description="Helical" evidence="1">
    <location>
        <begin position="207"/>
        <end position="225"/>
    </location>
</feature>
<protein>
    <submittedName>
        <fullName evidence="2">Uncharacterized protein</fullName>
    </submittedName>
</protein>
<feature type="transmembrane region" description="Helical" evidence="1">
    <location>
        <begin position="88"/>
        <end position="106"/>
    </location>
</feature>
<feature type="transmembrane region" description="Helical" evidence="1">
    <location>
        <begin position="245"/>
        <end position="265"/>
    </location>
</feature>
<evidence type="ECO:0000313" key="3">
    <source>
        <dbReference type="Proteomes" id="UP000746160"/>
    </source>
</evidence>
<accession>A0A9Q3L7W4</accession>
<proteinExistence type="predicted"/>
<feature type="transmembrane region" description="Helical" evidence="1">
    <location>
        <begin position="126"/>
        <end position="154"/>
    </location>
</feature>
<keyword evidence="1" id="KW-0472">Membrane</keyword>
<dbReference type="Proteomes" id="UP000746160">
    <property type="component" value="Unassembled WGS sequence"/>
</dbReference>
<reference evidence="2" key="1">
    <citation type="journal article" date="2021" name="Genes Genomics">
        <title>Comparative genomic analysis of Mycoplasma anatis strains.</title>
        <authorList>
            <person name="Zhou Q."/>
            <person name="Mai K."/>
            <person name="Yang D."/>
            <person name="Liu J."/>
            <person name="Yan Z."/>
            <person name="Luo C."/>
            <person name="Tan Y."/>
            <person name="Cao S."/>
            <person name="Zhou Q."/>
            <person name="Chen L."/>
            <person name="Chen F."/>
        </authorList>
    </citation>
    <scope>NUCLEOTIDE SEQUENCE</scope>
    <source>
        <strain evidence="2">DP07</strain>
    </source>
</reference>
<feature type="transmembrane region" description="Helical" evidence="1">
    <location>
        <begin position="21"/>
        <end position="45"/>
    </location>
</feature>
<keyword evidence="1" id="KW-0812">Transmembrane</keyword>
<organism evidence="2 3">
    <name type="scientific">Mycoplasmopsis anatis</name>
    <dbReference type="NCBI Taxonomy" id="171279"/>
    <lineage>
        <taxon>Bacteria</taxon>
        <taxon>Bacillati</taxon>
        <taxon>Mycoplasmatota</taxon>
        <taxon>Mycoplasmoidales</taxon>
        <taxon>Metamycoplasmataceae</taxon>
        <taxon>Mycoplasmopsis</taxon>
    </lineage>
</organism>
<keyword evidence="1" id="KW-1133">Transmembrane helix</keyword>
<comment type="caution">
    <text evidence="2">The sequence shown here is derived from an EMBL/GenBank/DDBJ whole genome shotgun (WGS) entry which is preliminary data.</text>
</comment>
<evidence type="ECO:0000256" key="1">
    <source>
        <dbReference type="SAM" id="Phobius"/>
    </source>
</evidence>
<feature type="transmembrane region" description="Helical" evidence="1">
    <location>
        <begin position="174"/>
        <end position="195"/>
    </location>
</feature>
<sequence>MKNDIKIRKQIQRKIWVQLNLGWIITLSIILGLLTVLGLLAWLIISFNKNQNPKYANINIIYYISSSLISWLNKGTISGVTFLIANNGLYFILPLALFFVSMQYKIRNTYIRRTLLMTTKEKNIKYIPLISSLIFFGFALSVFILLDLVTVIFSSINKEYSLNQNFFKNELINVIYFIMYYIFITGITYIITDLFRYKMDRKFVQKATYVIVFPVMFFAIVIPIVKAFLKFGTIGFGYEPLSMTSILNTQFATVLTIFDSIFYVLMNPFKLEFIQTSEFIKNISNKNGFNFVTTEQAEIILWVFRGIWTSSMLGYLAYHHFKKGGKYE</sequence>